<proteinExistence type="predicted"/>
<sequence length="426" mass="47801">MSRTFDFQDCGAVLNGTIDSNARRGPPIGSLRSLYKYAPFITKLMFKSPTTSSFNSEPVQTLLSQPLPKLRELTLWVEDCFEVPLKSIPADFIVTSALYPELETLSLIGLPINMKSSLSTIRNLLLANYPRGVQPLEWFRLTSILKSALSFNNLKLYDYFGNVKVDRDQQHQERLGLLAALNQHPGNACDDFPTIGSLTVEDTAYRMHCVAEWIHTELPKEVRFIAHHGITGLVNRPSAIDQEALFIDVLAQRQCPNQLPNHLPSPPVLFSTTTDAVLTFGTDSITLKCIGYREFQQDKSLATVELRCAELPRVDRNSRTRLHAMALRSVQWVLLSAANDMRTLRIVGVSDDVPKDAWVGLLNTVVHVPNPSLRELTIESDSAAGHAALELYKALKFYEQEKQLPRGLKVYSASGTTRRMFFETEP</sequence>
<gene>
    <name evidence="1" type="ORF">OH76DRAFT_806104</name>
</gene>
<organism evidence="1 2">
    <name type="scientific">Lentinus brumalis</name>
    <dbReference type="NCBI Taxonomy" id="2498619"/>
    <lineage>
        <taxon>Eukaryota</taxon>
        <taxon>Fungi</taxon>
        <taxon>Dikarya</taxon>
        <taxon>Basidiomycota</taxon>
        <taxon>Agaricomycotina</taxon>
        <taxon>Agaricomycetes</taxon>
        <taxon>Polyporales</taxon>
        <taxon>Polyporaceae</taxon>
        <taxon>Lentinus</taxon>
    </lineage>
</organism>
<name>A0A371D2X4_9APHY</name>
<dbReference type="EMBL" id="KZ857423">
    <property type="protein sequence ID" value="RDX46862.1"/>
    <property type="molecule type" value="Genomic_DNA"/>
</dbReference>
<protein>
    <submittedName>
        <fullName evidence="1">Uncharacterized protein</fullName>
    </submittedName>
</protein>
<keyword evidence="2" id="KW-1185">Reference proteome</keyword>
<evidence type="ECO:0000313" key="2">
    <source>
        <dbReference type="Proteomes" id="UP000256964"/>
    </source>
</evidence>
<accession>A0A371D2X4</accession>
<evidence type="ECO:0000313" key="1">
    <source>
        <dbReference type="EMBL" id="RDX46862.1"/>
    </source>
</evidence>
<dbReference type="Proteomes" id="UP000256964">
    <property type="component" value="Unassembled WGS sequence"/>
</dbReference>
<dbReference type="AlphaFoldDB" id="A0A371D2X4"/>
<dbReference type="OrthoDB" id="2740988at2759"/>
<reference evidence="1 2" key="1">
    <citation type="journal article" date="2018" name="Biotechnol. Biofuels">
        <title>Integrative visual omics of the white-rot fungus Polyporus brumalis exposes the biotechnological potential of its oxidative enzymes for delignifying raw plant biomass.</title>
        <authorList>
            <person name="Miyauchi S."/>
            <person name="Rancon A."/>
            <person name="Drula E."/>
            <person name="Hage H."/>
            <person name="Chaduli D."/>
            <person name="Favel A."/>
            <person name="Grisel S."/>
            <person name="Henrissat B."/>
            <person name="Herpoel-Gimbert I."/>
            <person name="Ruiz-Duenas F.J."/>
            <person name="Chevret D."/>
            <person name="Hainaut M."/>
            <person name="Lin J."/>
            <person name="Wang M."/>
            <person name="Pangilinan J."/>
            <person name="Lipzen A."/>
            <person name="Lesage-Meessen L."/>
            <person name="Navarro D."/>
            <person name="Riley R."/>
            <person name="Grigoriev I.V."/>
            <person name="Zhou S."/>
            <person name="Raouche S."/>
            <person name="Rosso M.N."/>
        </authorList>
    </citation>
    <scope>NUCLEOTIDE SEQUENCE [LARGE SCALE GENOMIC DNA]</scope>
    <source>
        <strain evidence="1 2">BRFM 1820</strain>
    </source>
</reference>